<dbReference type="AlphaFoldDB" id="A0A395VDX8"/>
<evidence type="ECO:0000256" key="2">
    <source>
        <dbReference type="ARBA" id="ARBA00029447"/>
    </source>
</evidence>
<dbReference type="EMBL" id="QRVL01000001">
    <property type="protein sequence ID" value="RGS42269.1"/>
    <property type="molecule type" value="Genomic_DNA"/>
</dbReference>
<dbReference type="SMART" id="SM00283">
    <property type="entry name" value="MA"/>
    <property type="match status" value="1"/>
</dbReference>
<dbReference type="SUPFAM" id="SSF58104">
    <property type="entry name" value="Methyl-accepting chemotaxis protein (MCP) signaling domain"/>
    <property type="match status" value="1"/>
</dbReference>
<name>A0A395VDX8_9FIRM</name>
<evidence type="ECO:0000259" key="6">
    <source>
        <dbReference type="PROSITE" id="PS50885"/>
    </source>
</evidence>
<feature type="transmembrane region" description="Helical" evidence="4">
    <location>
        <begin position="196"/>
        <end position="219"/>
    </location>
</feature>
<feature type="domain" description="HAMP" evidence="6">
    <location>
        <begin position="223"/>
        <end position="270"/>
    </location>
</feature>
<dbReference type="PRINTS" id="PR00260">
    <property type="entry name" value="CHEMTRNSDUCR"/>
</dbReference>
<dbReference type="GO" id="GO:0016020">
    <property type="term" value="C:membrane"/>
    <property type="evidence" value="ECO:0007669"/>
    <property type="project" value="InterPro"/>
</dbReference>
<evidence type="ECO:0000313" key="7">
    <source>
        <dbReference type="EMBL" id="RGS42269.1"/>
    </source>
</evidence>
<comment type="caution">
    <text evidence="7">The sequence shown here is derived from an EMBL/GenBank/DDBJ whole genome shotgun (WGS) entry which is preliminary data.</text>
</comment>
<dbReference type="InterPro" id="IPR004090">
    <property type="entry name" value="Chemotax_Me-accpt_rcpt"/>
</dbReference>
<sequence length="577" mass="62882">MKKKSYISTKFIILIPVFILGFVSVVSNILAVTNIKRVNANATQIANGYMSCISELGDIQKETLLIHRLGLSHIVATDLNTMISLVETIRSEQETLETYLDDFQEYVTDDNKAEYDALVSNYEGMKYELANLMAYSANNDNEAAYALANGKIADYSSAMQESIAAIRTNVSENADVAKEQLAAVYRTSIAASTASIIISVAALLATLICVFRLVIIPLLKTQKEITNIIEDIDKREGDLTRRVSVHANQEVAAVGNGINVFMDKLQDIFKVIVNNSTRMESVVGEVRDSVVTSNGSVSDLSALTEELSATMEEMSANASLINTNTESVKQEVDQIAERTSEINAYTREMKEHADSMEASARENMESTGAKVNEILTVLNQAIEDSKSVNQVNSLTDDILNIASQTNLLALNASIEAARAGEAGRGFSVVATEISQLAAASQEAANRIQQINRVVTEAVGNLTEHSNGLVQYMNDSILPEFEAFVDAGSAYREKATHIETSMGDFTEKTEVLKKTMAEIADSINTIAHAIEEGVKGVSSAADSTQVLVGDMEDITRHMDENQHIAADLKRETEVFKKL</sequence>
<dbReference type="GO" id="GO:0007165">
    <property type="term" value="P:signal transduction"/>
    <property type="evidence" value="ECO:0007669"/>
    <property type="project" value="UniProtKB-KW"/>
</dbReference>
<dbReference type="PANTHER" id="PTHR32089:SF112">
    <property type="entry name" value="LYSOZYME-LIKE PROTEIN-RELATED"/>
    <property type="match status" value="1"/>
</dbReference>
<keyword evidence="4" id="KW-0812">Transmembrane</keyword>
<keyword evidence="1 3" id="KW-0807">Transducer</keyword>
<evidence type="ECO:0000259" key="5">
    <source>
        <dbReference type="PROSITE" id="PS50111"/>
    </source>
</evidence>
<feature type="domain" description="Methyl-accepting transducer" evidence="5">
    <location>
        <begin position="303"/>
        <end position="526"/>
    </location>
</feature>
<dbReference type="Pfam" id="PF12729">
    <property type="entry name" value="4HB_MCP_1"/>
    <property type="match status" value="1"/>
</dbReference>
<gene>
    <name evidence="7" type="ORF">DWX93_02750</name>
</gene>
<dbReference type="Gene3D" id="1.10.287.950">
    <property type="entry name" value="Methyl-accepting chemotaxis protein"/>
    <property type="match status" value="1"/>
</dbReference>
<feature type="transmembrane region" description="Helical" evidence="4">
    <location>
        <begin position="12"/>
        <end position="31"/>
    </location>
</feature>
<protein>
    <submittedName>
        <fullName evidence="7">Methyl-accepting chemotaxis protein</fullName>
    </submittedName>
</protein>
<keyword evidence="4" id="KW-1133">Transmembrane helix</keyword>
<comment type="similarity">
    <text evidence="2">Belongs to the methyl-accepting chemotaxis (MCP) protein family.</text>
</comment>
<dbReference type="PANTHER" id="PTHR32089">
    <property type="entry name" value="METHYL-ACCEPTING CHEMOTAXIS PROTEIN MCPB"/>
    <property type="match status" value="1"/>
</dbReference>
<dbReference type="InterPro" id="IPR004089">
    <property type="entry name" value="MCPsignal_dom"/>
</dbReference>
<dbReference type="GO" id="GO:0004888">
    <property type="term" value="F:transmembrane signaling receptor activity"/>
    <property type="evidence" value="ECO:0007669"/>
    <property type="project" value="InterPro"/>
</dbReference>
<accession>A0A395VDX8</accession>
<dbReference type="SMART" id="SM00304">
    <property type="entry name" value="HAMP"/>
    <property type="match status" value="2"/>
</dbReference>
<keyword evidence="4" id="KW-0472">Membrane</keyword>
<dbReference type="PROSITE" id="PS50111">
    <property type="entry name" value="CHEMOTAXIS_TRANSDUC_2"/>
    <property type="match status" value="1"/>
</dbReference>
<dbReference type="Pfam" id="PF00015">
    <property type="entry name" value="MCPsignal"/>
    <property type="match status" value="1"/>
</dbReference>
<reference evidence="7 8" key="1">
    <citation type="submission" date="2018-08" db="EMBL/GenBank/DDBJ databases">
        <title>A genome reference for cultivated species of the human gut microbiota.</title>
        <authorList>
            <person name="Zou Y."/>
            <person name="Xue W."/>
            <person name="Luo G."/>
        </authorList>
    </citation>
    <scope>NUCLEOTIDE SEQUENCE [LARGE SCALE GENOMIC DNA]</scope>
    <source>
        <strain evidence="7 8">AF22-12AC</strain>
    </source>
</reference>
<evidence type="ECO:0000313" key="8">
    <source>
        <dbReference type="Proteomes" id="UP000266172"/>
    </source>
</evidence>
<dbReference type="Proteomes" id="UP000266172">
    <property type="component" value="Unassembled WGS sequence"/>
</dbReference>
<dbReference type="PROSITE" id="PS50885">
    <property type="entry name" value="HAMP"/>
    <property type="match status" value="1"/>
</dbReference>
<proteinExistence type="inferred from homology"/>
<evidence type="ECO:0000256" key="4">
    <source>
        <dbReference type="SAM" id="Phobius"/>
    </source>
</evidence>
<dbReference type="InterPro" id="IPR003660">
    <property type="entry name" value="HAMP_dom"/>
</dbReference>
<dbReference type="GO" id="GO:0006935">
    <property type="term" value="P:chemotaxis"/>
    <property type="evidence" value="ECO:0007669"/>
    <property type="project" value="InterPro"/>
</dbReference>
<dbReference type="InterPro" id="IPR024478">
    <property type="entry name" value="HlyB_4HB_MCP"/>
</dbReference>
<dbReference type="RefSeq" id="WP_118096539.1">
    <property type="nucleotide sequence ID" value="NZ_QRVL01000001.1"/>
</dbReference>
<organism evidence="7 8">
    <name type="scientific">Roseburia hominis</name>
    <dbReference type="NCBI Taxonomy" id="301301"/>
    <lineage>
        <taxon>Bacteria</taxon>
        <taxon>Bacillati</taxon>
        <taxon>Bacillota</taxon>
        <taxon>Clostridia</taxon>
        <taxon>Lachnospirales</taxon>
        <taxon>Lachnospiraceae</taxon>
        <taxon>Roseburia</taxon>
    </lineage>
</organism>
<evidence type="ECO:0000256" key="1">
    <source>
        <dbReference type="ARBA" id="ARBA00023224"/>
    </source>
</evidence>
<evidence type="ECO:0000256" key="3">
    <source>
        <dbReference type="PROSITE-ProRule" id="PRU00284"/>
    </source>
</evidence>